<organism evidence="6 7">
    <name type="scientific">Cavenderia fasciculata</name>
    <name type="common">Slime mold</name>
    <name type="synonym">Dictyostelium fasciculatum</name>
    <dbReference type="NCBI Taxonomy" id="261658"/>
    <lineage>
        <taxon>Eukaryota</taxon>
        <taxon>Amoebozoa</taxon>
        <taxon>Evosea</taxon>
        <taxon>Eumycetozoa</taxon>
        <taxon>Dictyostelia</taxon>
        <taxon>Acytosteliales</taxon>
        <taxon>Cavenderiaceae</taxon>
        <taxon>Cavenderia</taxon>
    </lineage>
</organism>
<dbReference type="Gene3D" id="1.25.10.10">
    <property type="entry name" value="Leucine-rich Repeat Variant"/>
    <property type="match status" value="1"/>
</dbReference>
<dbReference type="OrthoDB" id="30818at2759"/>
<evidence type="ECO:0000313" key="7">
    <source>
        <dbReference type="Proteomes" id="UP000007797"/>
    </source>
</evidence>
<dbReference type="KEGG" id="dfa:DFA_00482"/>
<dbReference type="InterPro" id="IPR040122">
    <property type="entry name" value="Importin_beta"/>
</dbReference>
<reference evidence="7" key="1">
    <citation type="journal article" date="2011" name="Genome Res.">
        <title>Phylogeny-wide analysis of social amoeba genomes highlights ancient origins for complex intercellular communication.</title>
        <authorList>
            <person name="Heidel A.J."/>
            <person name="Lawal H.M."/>
            <person name="Felder M."/>
            <person name="Schilde C."/>
            <person name="Helps N.R."/>
            <person name="Tunggal B."/>
            <person name="Rivero F."/>
            <person name="John U."/>
            <person name="Schleicher M."/>
            <person name="Eichinger L."/>
            <person name="Platzer M."/>
            <person name="Noegel A.A."/>
            <person name="Schaap P."/>
            <person name="Gloeckner G."/>
        </authorList>
    </citation>
    <scope>NUCLEOTIDE SEQUENCE [LARGE SCALE GENOMIC DNA]</scope>
    <source>
        <strain evidence="7">SH3</strain>
    </source>
</reference>
<dbReference type="InterPro" id="IPR011989">
    <property type="entry name" value="ARM-like"/>
</dbReference>
<dbReference type="GO" id="GO:0005737">
    <property type="term" value="C:cytoplasm"/>
    <property type="evidence" value="ECO:0007669"/>
    <property type="project" value="UniProtKB-SubCell"/>
</dbReference>
<proteinExistence type="predicted"/>
<dbReference type="PANTHER" id="PTHR10527">
    <property type="entry name" value="IMPORTIN BETA"/>
    <property type="match status" value="1"/>
</dbReference>
<dbReference type="EMBL" id="GL883010">
    <property type="protein sequence ID" value="EGG20621.1"/>
    <property type="molecule type" value="Genomic_DNA"/>
</dbReference>
<gene>
    <name evidence="6" type="ORF">DFA_00482</name>
</gene>
<keyword evidence="5" id="KW-0653">Protein transport</keyword>
<dbReference type="RefSeq" id="XP_004358471.1">
    <property type="nucleotide sequence ID" value="XM_004358414.1"/>
</dbReference>
<evidence type="ECO:0000256" key="2">
    <source>
        <dbReference type="ARBA" id="ARBA00022448"/>
    </source>
</evidence>
<dbReference type="SUPFAM" id="SSF48371">
    <property type="entry name" value="ARM repeat"/>
    <property type="match status" value="2"/>
</dbReference>
<keyword evidence="7" id="KW-1185">Reference proteome</keyword>
<comment type="subcellular location">
    <subcellularLocation>
        <location evidence="1">Cytoplasm</location>
    </subcellularLocation>
</comment>
<keyword evidence="2" id="KW-0813">Transport</keyword>
<keyword evidence="3" id="KW-0963">Cytoplasm</keyword>
<dbReference type="GO" id="GO:0006606">
    <property type="term" value="P:protein import into nucleus"/>
    <property type="evidence" value="ECO:0007669"/>
    <property type="project" value="InterPro"/>
</dbReference>
<dbReference type="InterPro" id="IPR016024">
    <property type="entry name" value="ARM-type_fold"/>
</dbReference>
<dbReference type="AlphaFoldDB" id="F4PS23"/>
<evidence type="ECO:0000256" key="4">
    <source>
        <dbReference type="ARBA" id="ARBA00022737"/>
    </source>
</evidence>
<name>F4PS23_CACFS</name>
<evidence type="ECO:0008006" key="8">
    <source>
        <dbReference type="Google" id="ProtNLM"/>
    </source>
</evidence>
<evidence type="ECO:0000256" key="3">
    <source>
        <dbReference type="ARBA" id="ARBA00022490"/>
    </source>
</evidence>
<sequence length="1043" mass="120987">MEQIDVIKDEFKEIIIILSRDKQIDRDDTTRDINKYNDNSQAKQRFKEHALSDPNDTVSSLLFLLYLPIQGLDQTLLKTTLTDTFRQHLFGIIESFATCFVPIGEWDDLESSILKVEKEGSPILKDNTMALINVLSKYDFKKEKQEMLIEMIKSEDDSFLKLTEKQYRSFMPVLLSLMLEQIDVVDNFFLKMSIPKLKRIFVENTNTTAWIQEFTPQIIETLILVLDSHHETGYIDTKSIIMDYLLYVISICTDIHIERITFHLYEWLTHVRDLSLEEWTDSFPAENNILNNGISNNIYDNICFEERENDIIPTNYPIGNLDYERDDIEIDSSFSQFSTGAAVYRHDVIIPIFKHFNIFSNSQQSWKQRYAALVGLFRFRHSLYGKLSLQFPQVLESVLKLVDDEDIRVRWASLHLLIQLIKFVQLEDKSRREQLYSVIETLISKSIGDDQNERIQSSCCVFLTSLKYYNISDHLVKGLSSLFVILLQSPKLHVVENTLLLVVNNIVQVGPESRNIIPILLSLLDKHHATKESRLIRCRAIRAFSLCGSLMDKKIFSKELIKFMVFVKKNEESFDLILHVLIASNLFIKDIGKSFSVYLPMIIKIIFKILEKPFLSQEEEEEMNTSPNIKIILPTLRNLNRIMHSGVYEHLAPFAHLLVDPLLNLVKSPFELYIRINSLDSLPTCMKLSKMQFGDRDGDKTLEMFTKILDTLLLSNPLEPDHYFFLQYRIDTGSKVIKSMGNDAMTPDHIQSILCILSKMEEKLYNIKEQVQNENLDEIGDEDEEDVLNSTYGGVASIYQMIGQIIKQNNLVAVSLITSELLDRACKKLGEFEELDHTDKGGILYFMAWYLEFGGDLAINSFKFIIPTIIKCITLDDDIVRINLSDALGSAAKIGKDRFSPWINEALLALDTLISETETDYQHFRDFAISNIGKIIRYVPQVNVNVMIPKWLSLLPIEDKKENINVIHNLCAIVHLYPKQCLYVEEHKDVPQIFYIFDYYRQTYQPPQQEKELLSQTWSFVKESFTPIDTEKTSVMLSYYLDQ</sequence>
<keyword evidence="4" id="KW-0677">Repeat</keyword>
<evidence type="ECO:0000256" key="5">
    <source>
        <dbReference type="ARBA" id="ARBA00022927"/>
    </source>
</evidence>
<accession>F4PS23</accession>
<evidence type="ECO:0000256" key="1">
    <source>
        <dbReference type="ARBA" id="ARBA00004496"/>
    </source>
</evidence>
<dbReference type="Proteomes" id="UP000007797">
    <property type="component" value="Unassembled WGS sequence"/>
</dbReference>
<evidence type="ECO:0000313" key="6">
    <source>
        <dbReference type="EMBL" id="EGG20621.1"/>
    </source>
</evidence>
<protein>
    <recommendedName>
        <fullName evidence="8">HEAT repeat-containing protein</fullName>
    </recommendedName>
</protein>
<dbReference type="GeneID" id="14873393"/>